<proteinExistence type="predicted"/>
<dbReference type="AlphaFoldDB" id="A0A8K0VTS4"/>
<organism evidence="2 3">
    <name type="scientific">Paraphoma chrysanthemicola</name>
    <dbReference type="NCBI Taxonomy" id="798071"/>
    <lineage>
        <taxon>Eukaryota</taxon>
        <taxon>Fungi</taxon>
        <taxon>Dikarya</taxon>
        <taxon>Ascomycota</taxon>
        <taxon>Pezizomycotina</taxon>
        <taxon>Dothideomycetes</taxon>
        <taxon>Pleosporomycetidae</taxon>
        <taxon>Pleosporales</taxon>
        <taxon>Pleosporineae</taxon>
        <taxon>Phaeosphaeriaceae</taxon>
        <taxon>Paraphoma</taxon>
    </lineage>
</organism>
<keyword evidence="1" id="KW-0812">Transmembrane</keyword>
<reference evidence="2" key="1">
    <citation type="journal article" date="2021" name="Nat. Commun.">
        <title>Genetic determinants of endophytism in the Arabidopsis root mycobiome.</title>
        <authorList>
            <person name="Mesny F."/>
            <person name="Miyauchi S."/>
            <person name="Thiergart T."/>
            <person name="Pickel B."/>
            <person name="Atanasova L."/>
            <person name="Karlsson M."/>
            <person name="Huettel B."/>
            <person name="Barry K.W."/>
            <person name="Haridas S."/>
            <person name="Chen C."/>
            <person name="Bauer D."/>
            <person name="Andreopoulos W."/>
            <person name="Pangilinan J."/>
            <person name="LaButti K."/>
            <person name="Riley R."/>
            <person name="Lipzen A."/>
            <person name="Clum A."/>
            <person name="Drula E."/>
            <person name="Henrissat B."/>
            <person name="Kohler A."/>
            <person name="Grigoriev I.V."/>
            <person name="Martin F.M."/>
            <person name="Hacquard S."/>
        </authorList>
    </citation>
    <scope>NUCLEOTIDE SEQUENCE</scope>
    <source>
        <strain evidence="2">MPI-SDFR-AT-0120</strain>
    </source>
</reference>
<keyword evidence="1" id="KW-0472">Membrane</keyword>
<keyword evidence="3" id="KW-1185">Reference proteome</keyword>
<gene>
    <name evidence="2" type="ORF">FB567DRAFT_480974</name>
</gene>
<dbReference type="Proteomes" id="UP000813461">
    <property type="component" value="Unassembled WGS sequence"/>
</dbReference>
<dbReference type="OrthoDB" id="5428890at2759"/>
<name>A0A8K0VTS4_9PLEO</name>
<protein>
    <submittedName>
        <fullName evidence="2">Uncharacterized protein</fullName>
    </submittedName>
</protein>
<evidence type="ECO:0000256" key="1">
    <source>
        <dbReference type="SAM" id="Phobius"/>
    </source>
</evidence>
<evidence type="ECO:0000313" key="3">
    <source>
        <dbReference type="Proteomes" id="UP000813461"/>
    </source>
</evidence>
<accession>A0A8K0VTS4</accession>
<feature type="transmembrane region" description="Helical" evidence="1">
    <location>
        <begin position="307"/>
        <end position="326"/>
    </location>
</feature>
<evidence type="ECO:0000313" key="2">
    <source>
        <dbReference type="EMBL" id="KAH7072577.1"/>
    </source>
</evidence>
<sequence length="342" mass="39602">MASLGLPLNKDVINDVTRHSIVDALWPSPTNSTIEQQYLELEPYFDYYIRQCHNALVDGGHHVLTRTHQDIVDIARHIESNGTRDSIKVHLKSKFTTPNRPEEDSILNNTIDLAARLHLMVNVRSTRSFISGQMQLNWTNGGLKDCVSEHFKESRVLGSDGIRLDTLFTAANLERIAGIRVRFTDNLADHLRLIDKDDKIVAVFHHASFLHRQTSTVLPTGLKEETIRTLALLFPQHDRSTRKWLNKQSTKFDGMLLRCDPLRLEDRQVETFHFWHDRLVMLKQAFDQSRPATMSQWWFDRRNGVQWYTFWVAVLVLVLTIFFGMVQSIEGALQVYKAYHPS</sequence>
<comment type="caution">
    <text evidence="2">The sequence shown here is derived from an EMBL/GenBank/DDBJ whole genome shotgun (WGS) entry which is preliminary data.</text>
</comment>
<dbReference type="EMBL" id="JAGMVJ010000023">
    <property type="protein sequence ID" value="KAH7072577.1"/>
    <property type="molecule type" value="Genomic_DNA"/>
</dbReference>
<keyword evidence="1" id="KW-1133">Transmembrane helix</keyword>